<organism evidence="2 3">
    <name type="scientific">Colletotrichum costaricense</name>
    <dbReference type="NCBI Taxonomy" id="1209916"/>
    <lineage>
        <taxon>Eukaryota</taxon>
        <taxon>Fungi</taxon>
        <taxon>Dikarya</taxon>
        <taxon>Ascomycota</taxon>
        <taxon>Pezizomycotina</taxon>
        <taxon>Sordariomycetes</taxon>
        <taxon>Hypocreomycetidae</taxon>
        <taxon>Glomerellales</taxon>
        <taxon>Glomerellaceae</taxon>
        <taxon>Colletotrichum</taxon>
        <taxon>Colletotrichum acutatum species complex</taxon>
    </lineage>
</organism>
<dbReference type="Gene3D" id="1.25.40.20">
    <property type="entry name" value="Ankyrin repeat-containing domain"/>
    <property type="match status" value="1"/>
</dbReference>
<feature type="compositionally biased region" description="Basic and acidic residues" evidence="1">
    <location>
        <begin position="521"/>
        <end position="532"/>
    </location>
</feature>
<sequence length="989" mass="108859">MPTDALKQRICTASRFSTRIPTHTGNSKSTFSAQSQRPRRPARDLPPIPKFRGPTTPPGHHTVKMASLSSLGLNLRLADIDENLKSHPAALSWPNSSFVSNGPSMSHDFIDDAPCFAYTEVFESGEVFQAVSPGSGVYLPLYSSPTSQPAFTVSKSRLSKTIEIEYQSLTLLQSLAIAMPSPFDLTDLLKNYAILKAYLHHLENVSPSHPTTVELRLLVRDLLLDRALFAGIGTEAYRSSGILSIGQLHDMHQRSIDAGLDDLDACFALGLLPDVLDDAFLEALASKFTELALAGDLTALHDLCEPVVRTGEVEWETNPDLLLELLDRCRLDIYRYVLDLASRTKDKSTSQPGPFLRDITHDPLHVAIRLGHIEQAENLLQQGVTFLGVYADDEVGGGTEPVVLTPFSAAVYWGQAEIVRAILLRTPLPEGLREAIAIAVSDENTQIMEIMLAFGVMDVPQSTAPDDTFDCFAGLSIMEATPTAALPRVSSGLNCTGIQPNGISSLTSSHHTDNTSVPGSRRHDREANAPKERVRRRCSRHRRRLLGQSLVSSMEILCSQFHGACECSDHEELRDLAGDYVHSNTVWDRGLGVFRGLMQDSPPSSLVEVFDALLVANATYLTLLSSDDSLSLQFVDDLDRWRSILPASSQLLFDELAFRMWAYTPSSHRPSQLDPEHLPHFHDLAQNLISLEKRKETIPSKISSPGIRLAAIQRAFDDQEAHVGVSSIQAQTIPGRSQPGQASYAGSSTQRDDLVWADFLHMERFEETTVRQPAPSSSFDGGWEDVLSSTTMLLLFSVAFSIVLALIVGLHSGSANAFTETFTTTSPGYLRCCALLAEYLRMHGISVQSSQATGQLSTPPFTVQSPAHGSDACITPSSSFSSLSTLELRRNVSSSSLSSIGSAAGSTTSRSTPRDHRNRGDRLQCLTPQCTKTFSSVSNRNKHLREGCSFNREKRQRYPCRNECCTKVLTTKWYRDTHEKERCRFRRGD</sequence>
<reference evidence="2 3" key="1">
    <citation type="submission" date="2016-10" db="EMBL/GenBank/DDBJ databases">
        <title>The genome sequence of Colletotrichum fioriniae PJ7.</title>
        <authorList>
            <person name="Baroncelli R."/>
        </authorList>
    </citation>
    <scope>NUCLEOTIDE SEQUENCE [LARGE SCALE GENOMIC DNA]</scope>
    <source>
        <strain evidence="2 3">IMI 309622</strain>
    </source>
</reference>
<feature type="region of interest" description="Disordered" evidence="1">
    <location>
        <begin position="897"/>
        <end position="921"/>
    </location>
</feature>
<proteinExistence type="predicted"/>
<protein>
    <submittedName>
        <fullName evidence="2">Uncharacterized protein</fullName>
    </submittedName>
</protein>
<evidence type="ECO:0000313" key="2">
    <source>
        <dbReference type="EMBL" id="KAK1526043.1"/>
    </source>
</evidence>
<feature type="region of interest" description="Disordered" evidence="1">
    <location>
        <begin position="504"/>
        <end position="534"/>
    </location>
</feature>
<feature type="compositionally biased region" description="Polar residues" evidence="1">
    <location>
        <begin position="504"/>
        <end position="518"/>
    </location>
</feature>
<feature type="compositionally biased region" description="Low complexity" evidence="1">
    <location>
        <begin position="897"/>
        <end position="911"/>
    </location>
</feature>
<dbReference type="AlphaFoldDB" id="A0AAJ0DZN2"/>
<feature type="compositionally biased region" description="Polar residues" evidence="1">
    <location>
        <begin position="17"/>
        <end position="36"/>
    </location>
</feature>
<dbReference type="Proteomes" id="UP001240678">
    <property type="component" value="Unassembled WGS sequence"/>
</dbReference>
<accession>A0AAJ0DZN2</accession>
<dbReference type="GeneID" id="85340169"/>
<gene>
    <name evidence="2" type="ORF">CCOS01_08461</name>
</gene>
<keyword evidence="3" id="KW-1185">Reference proteome</keyword>
<feature type="region of interest" description="Disordered" evidence="1">
    <location>
        <begin position="17"/>
        <end position="60"/>
    </location>
</feature>
<dbReference type="EMBL" id="MOOE01000008">
    <property type="protein sequence ID" value="KAK1526043.1"/>
    <property type="molecule type" value="Genomic_DNA"/>
</dbReference>
<dbReference type="RefSeq" id="XP_060312896.1">
    <property type="nucleotide sequence ID" value="XM_060456622.1"/>
</dbReference>
<feature type="compositionally biased region" description="Basic and acidic residues" evidence="1">
    <location>
        <begin position="912"/>
        <end position="921"/>
    </location>
</feature>
<evidence type="ECO:0000256" key="1">
    <source>
        <dbReference type="SAM" id="MobiDB-lite"/>
    </source>
</evidence>
<comment type="caution">
    <text evidence="2">The sequence shown here is derived from an EMBL/GenBank/DDBJ whole genome shotgun (WGS) entry which is preliminary data.</text>
</comment>
<dbReference type="InterPro" id="IPR036770">
    <property type="entry name" value="Ankyrin_rpt-contain_sf"/>
</dbReference>
<evidence type="ECO:0000313" key="3">
    <source>
        <dbReference type="Proteomes" id="UP001240678"/>
    </source>
</evidence>
<name>A0AAJ0DZN2_9PEZI</name>